<keyword evidence="7" id="KW-0805">Transcription regulation</keyword>
<keyword evidence="10" id="KW-0539">Nucleus</keyword>
<dbReference type="FunFam" id="3.30.160.60:FF:001370">
    <property type="entry name" value="Zinc finger protein"/>
    <property type="match status" value="1"/>
</dbReference>
<comment type="subcellular location">
    <subcellularLocation>
        <location evidence="1">Nucleus</location>
    </subcellularLocation>
</comment>
<evidence type="ECO:0000313" key="13">
    <source>
        <dbReference type="EMBL" id="CDW42835.1"/>
    </source>
</evidence>
<feature type="domain" description="C2H2-type" evidence="12">
    <location>
        <begin position="292"/>
        <end position="319"/>
    </location>
</feature>
<organism evidence="13">
    <name type="scientific">Lepeophtheirus salmonis</name>
    <name type="common">Salmon louse</name>
    <name type="synonym">Caligus salmonis</name>
    <dbReference type="NCBI Taxonomy" id="72036"/>
    <lineage>
        <taxon>Eukaryota</taxon>
        <taxon>Metazoa</taxon>
        <taxon>Ecdysozoa</taxon>
        <taxon>Arthropoda</taxon>
        <taxon>Crustacea</taxon>
        <taxon>Multicrustacea</taxon>
        <taxon>Hexanauplia</taxon>
        <taxon>Copepoda</taxon>
        <taxon>Siphonostomatoida</taxon>
        <taxon>Caligidae</taxon>
        <taxon>Lepeophtheirus</taxon>
    </lineage>
</organism>
<keyword evidence="9" id="KW-0804">Transcription</keyword>
<evidence type="ECO:0000256" key="8">
    <source>
        <dbReference type="ARBA" id="ARBA00023125"/>
    </source>
</evidence>
<dbReference type="OrthoDB" id="6364086at2759"/>
<feature type="domain" description="C2H2-type" evidence="12">
    <location>
        <begin position="198"/>
        <end position="225"/>
    </location>
</feature>
<feature type="domain" description="C2H2-type" evidence="12">
    <location>
        <begin position="263"/>
        <end position="291"/>
    </location>
</feature>
<evidence type="ECO:0000256" key="9">
    <source>
        <dbReference type="ARBA" id="ARBA00023163"/>
    </source>
</evidence>
<dbReference type="EMBL" id="HACA01025474">
    <property type="protein sequence ID" value="CDW42835.1"/>
    <property type="molecule type" value="Transcribed_RNA"/>
</dbReference>
<evidence type="ECO:0000256" key="11">
    <source>
        <dbReference type="PROSITE-ProRule" id="PRU00042"/>
    </source>
</evidence>
<feature type="domain" description="C2H2-type" evidence="12">
    <location>
        <begin position="320"/>
        <end position="347"/>
    </location>
</feature>
<keyword evidence="5 11" id="KW-0863">Zinc-finger</keyword>
<evidence type="ECO:0000256" key="1">
    <source>
        <dbReference type="ARBA" id="ARBA00004123"/>
    </source>
</evidence>
<keyword evidence="8" id="KW-0238">DNA-binding</keyword>
<feature type="domain" description="C2H2-type" evidence="12">
    <location>
        <begin position="226"/>
        <end position="253"/>
    </location>
</feature>
<evidence type="ECO:0000256" key="6">
    <source>
        <dbReference type="ARBA" id="ARBA00022833"/>
    </source>
</evidence>
<reference evidence="13" key="1">
    <citation type="submission" date="2014-05" db="EMBL/GenBank/DDBJ databases">
        <authorList>
            <person name="Chronopoulou M."/>
        </authorList>
    </citation>
    <scope>NUCLEOTIDE SEQUENCE</scope>
    <source>
        <tissue evidence="13">Whole organism</tissue>
    </source>
</reference>
<dbReference type="InterPro" id="IPR036236">
    <property type="entry name" value="Znf_C2H2_sf"/>
</dbReference>
<dbReference type="PANTHER" id="PTHR24379:SF121">
    <property type="entry name" value="C2H2-TYPE DOMAIN-CONTAINING PROTEIN"/>
    <property type="match status" value="1"/>
</dbReference>
<dbReference type="SMART" id="SM00355">
    <property type="entry name" value="ZnF_C2H2"/>
    <property type="match status" value="10"/>
</dbReference>
<keyword evidence="4" id="KW-0677">Repeat</keyword>
<evidence type="ECO:0000259" key="12">
    <source>
        <dbReference type="PROSITE" id="PS50157"/>
    </source>
</evidence>
<evidence type="ECO:0000256" key="5">
    <source>
        <dbReference type="ARBA" id="ARBA00022771"/>
    </source>
</evidence>
<keyword evidence="3" id="KW-0479">Metal-binding</keyword>
<dbReference type="AlphaFoldDB" id="A0A0K2UXL8"/>
<proteinExistence type="inferred from homology"/>
<dbReference type="GO" id="GO:0005634">
    <property type="term" value="C:nucleus"/>
    <property type="evidence" value="ECO:0007669"/>
    <property type="project" value="UniProtKB-SubCell"/>
</dbReference>
<sequence length="392" mass="45338">MISEDDSVVKLPSGTHISIIENKDDEDGYLEDYMEIVAIKCKLCDFVGGSRGVLRMHLKETHVRSIPPQDKMLIDGLLSLSAPQSVIEEEEESSVYLCAHCSKPFPNKIQCKIHMQKEHKFVQRTFVESENLKKCTKPNCSYTFSQKDYETHLLCHTNELEEGSASSYSCFKCPDIFDKWGNCALHLWKTHGIDIGLLCCSICDYKTFYSKNLEVHSQTHSEDKPFLCSKCEKSFKQLAQLKNHMVTHLDKEKDVVPSWYAKKKCELCDKLFSDSKCLKKHVQAVHSKLKPYICQVCNHSTSRKAMLKMHMRQHTGEKPYECDICAYKTGDHNSLRRHKYRHTGEKPHKCKFCVYSTVQSSALRRHVTTKHPGKEYYGREKDFENEIQATMN</sequence>
<dbReference type="InterPro" id="IPR013087">
    <property type="entry name" value="Znf_C2H2_type"/>
</dbReference>
<keyword evidence="6" id="KW-0862">Zinc</keyword>
<dbReference type="Pfam" id="PF00096">
    <property type="entry name" value="zf-C2H2"/>
    <property type="match status" value="2"/>
</dbReference>
<dbReference type="Gene3D" id="3.30.160.60">
    <property type="entry name" value="Classic Zinc Finger"/>
    <property type="match status" value="6"/>
</dbReference>
<dbReference type="PROSITE" id="PS00028">
    <property type="entry name" value="ZINC_FINGER_C2H2_1"/>
    <property type="match status" value="3"/>
</dbReference>
<dbReference type="GO" id="GO:0003690">
    <property type="term" value="F:double-stranded DNA binding"/>
    <property type="evidence" value="ECO:0007669"/>
    <property type="project" value="UniProtKB-ARBA"/>
</dbReference>
<dbReference type="GO" id="GO:0008270">
    <property type="term" value="F:zinc ion binding"/>
    <property type="evidence" value="ECO:0007669"/>
    <property type="project" value="UniProtKB-KW"/>
</dbReference>
<dbReference type="PANTHER" id="PTHR24379">
    <property type="entry name" value="KRAB AND ZINC FINGER DOMAIN-CONTAINING"/>
    <property type="match status" value="1"/>
</dbReference>
<dbReference type="PROSITE" id="PS50157">
    <property type="entry name" value="ZINC_FINGER_C2H2_2"/>
    <property type="match status" value="5"/>
</dbReference>
<accession>A0A0K2UXL8</accession>
<dbReference type="SUPFAM" id="SSF57667">
    <property type="entry name" value="beta-beta-alpha zinc fingers"/>
    <property type="match status" value="4"/>
</dbReference>
<evidence type="ECO:0000256" key="3">
    <source>
        <dbReference type="ARBA" id="ARBA00022723"/>
    </source>
</evidence>
<dbReference type="FunFam" id="3.30.160.60:FF:000446">
    <property type="entry name" value="Zinc finger protein"/>
    <property type="match status" value="2"/>
</dbReference>
<comment type="similarity">
    <text evidence="2">Belongs to the krueppel C2H2-type zinc-finger protein family.</text>
</comment>
<evidence type="ECO:0000256" key="2">
    <source>
        <dbReference type="ARBA" id="ARBA00006991"/>
    </source>
</evidence>
<dbReference type="FunFam" id="3.30.160.60:FF:000621">
    <property type="entry name" value="FLT3-interacting zinc finger 1"/>
    <property type="match status" value="1"/>
</dbReference>
<protein>
    <submittedName>
        <fullName evidence="13">Zinc finger protein 64like [Megachile rotundata]</fullName>
    </submittedName>
</protein>
<evidence type="ECO:0000256" key="10">
    <source>
        <dbReference type="ARBA" id="ARBA00023242"/>
    </source>
</evidence>
<evidence type="ECO:0000256" key="4">
    <source>
        <dbReference type="ARBA" id="ARBA00022737"/>
    </source>
</evidence>
<evidence type="ECO:0000256" key="7">
    <source>
        <dbReference type="ARBA" id="ARBA00023015"/>
    </source>
</evidence>
<name>A0A0K2UXL8_LEPSM</name>